<sequence length="163" mass="16343">MLKTSILAAAGAGTAIALISACGTATDDAPPEVPPSASAAANPEPATPAAAGQVELGTRDTALGAVLTDGDGFTLYRFDEDTPGSIRCTGPCAEIWPPSLGAPRPDATLAARTGATTRPDGTEQITYDGHPLYRFAKDTAPGQTGGDGVKGTWHVVTVDSAHG</sequence>
<evidence type="ECO:0000256" key="1">
    <source>
        <dbReference type="SAM" id="MobiDB-lite"/>
    </source>
</evidence>
<dbReference type="EMBL" id="CP008947">
    <property type="protein sequence ID" value="AII04125.1"/>
    <property type="molecule type" value="Genomic_DNA"/>
</dbReference>
<dbReference type="PANTHER" id="PTHR39335">
    <property type="entry name" value="BLL4220 PROTEIN"/>
    <property type="match status" value="1"/>
</dbReference>
<feature type="compositionally biased region" description="Low complexity" evidence="1">
    <location>
        <begin position="35"/>
        <end position="48"/>
    </location>
</feature>
<dbReference type="AlphaFoldDB" id="A0A076ECU0"/>
<accession>A0A076ECU0</accession>
<dbReference type="RefSeq" id="WP_128638773.1">
    <property type="nucleotide sequence ID" value="NZ_CP008947.1"/>
</dbReference>
<feature type="signal peptide" evidence="2">
    <location>
        <begin position="1"/>
        <end position="25"/>
    </location>
</feature>
<dbReference type="InterPro" id="IPR005297">
    <property type="entry name" value="Lipoprotein_repeat"/>
</dbReference>
<feature type="chain" id="PRO_5039252658" description="Lipoprotein with Yx(FWY)xxD motif" evidence="2">
    <location>
        <begin position="26"/>
        <end position="163"/>
    </location>
</feature>
<dbReference type="eggNOG" id="COG4315">
    <property type="taxonomic scope" value="Bacteria"/>
</dbReference>
<evidence type="ECO:0008006" key="5">
    <source>
        <dbReference type="Google" id="ProtNLM"/>
    </source>
</evidence>
<gene>
    <name evidence="3" type="ORF">EP51_05735</name>
</gene>
<protein>
    <recommendedName>
        <fullName evidence="5">Lipoprotein with Yx(FWY)xxD motif</fullName>
    </recommendedName>
</protein>
<evidence type="ECO:0000313" key="4">
    <source>
        <dbReference type="Proteomes" id="UP000028488"/>
    </source>
</evidence>
<organism evidence="3 4">
    <name type="scientific">Rhodococcus opacus</name>
    <name type="common">Nocardia opaca</name>
    <dbReference type="NCBI Taxonomy" id="37919"/>
    <lineage>
        <taxon>Bacteria</taxon>
        <taxon>Bacillati</taxon>
        <taxon>Actinomycetota</taxon>
        <taxon>Actinomycetes</taxon>
        <taxon>Mycobacteriales</taxon>
        <taxon>Nocardiaceae</taxon>
        <taxon>Rhodococcus</taxon>
    </lineage>
</organism>
<proteinExistence type="predicted"/>
<evidence type="ECO:0000256" key="2">
    <source>
        <dbReference type="SAM" id="SignalP"/>
    </source>
</evidence>
<reference evidence="3 4" key="1">
    <citation type="submission" date="2014-07" db="EMBL/GenBank/DDBJ databases">
        <title>Genome Sequence of Rhodococcus opacus Strain R7, a Biodegrader of Mono- and Polycyclic Aromatic Hydrocarbons.</title>
        <authorList>
            <person name="Di Gennaro P."/>
            <person name="Zampolli J."/>
            <person name="Presti I."/>
            <person name="Cappelletti M."/>
            <person name="D'Ursi P."/>
            <person name="Orro A."/>
            <person name="Mezzelani A."/>
            <person name="Milanesi L."/>
        </authorList>
    </citation>
    <scope>NUCLEOTIDE SEQUENCE [LARGE SCALE GENOMIC DNA]</scope>
    <source>
        <strain evidence="3 4">R7</strain>
    </source>
</reference>
<dbReference type="Pfam" id="PF03640">
    <property type="entry name" value="Lipoprotein_15"/>
    <property type="match status" value="2"/>
</dbReference>
<dbReference type="PANTHER" id="PTHR39335:SF1">
    <property type="entry name" value="BLL4220 PROTEIN"/>
    <property type="match status" value="1"/>
</dbReference>
<feature type="region of interest" description="Disordered" evidence="1">
    <location>
        <begin position="24"/>
        <end position="48"/>
    </location>
</feature>
<dbReference type="PROSITE" id="PS51257">
    <property type="entry name" value="PROKAR_LIPOPROTEIN"/>
    <property type="match status" value="1"/>
</dbReference>
<evidence type="ECO:0000313" key="3">
    <source>
        <dbReference type="EMBL" id="AII04125.1"/>
    </source>
</evidence>
<dbReference type="GO" id="GO:0043448">
    <property type="term" value="P:alkane catabolic process"/>
    <property type="evidence" value="ECO:0007669"/>
    <property type="project" value="TreeGrafter"/>
</dbReference>
<name>A0A076ECU0_RHOOP</name>
<dbReference type="Proteomes" id="UP000028488">
    <property type="component" value="Chromosome"/>
</dbReference>
<keyword evidence="2" id="KW-0732">Signal</keyword>